<dbReference type="OrthoDB" id="2680365at2"/>
<gene>
    <name evidence="1" type="ORF">D1B31_18975</name>
</gene>
<sequence>MIFLPSMANVLNFKVNSMDRSSQIGFGSIQQADVFLSTKRNMGFGEQNGDISFISIPINFVNDSDVTDANAVKNSVI</sequence>
<organism evidence="1 2">
    <name type="scientific">Neobacillus notoginsengisoli</name>
    <dbReference type="NCBI Taxonomy" id="1578198"/>
    <lineage>
        <taxon>Bacteria</taxon>
        <taxon>Bacillati</taxon>
        <taxon>Bacillota</taxon>
        <taxon>Bacilli</taxon>
        <taxon>Bacillales</taxon>
        <taxon>Bacillaceae</taxon>
        <taxon>Neobacillus</taxon>
    </lineage>
</organism>
<evidence type="ECO:0000313" key="1">
    <source>
        <dbReference type="EMBL" id="RHW35725.1"/>
    </source>
</evidence>
<comment type="caution">
    <text evidence="1">The sequence shown here is derived from an EMBL/GenBank/DDBJ whole genome shotgun (WGS) entry which is preliminary data.</text>
</comment>
<proteinExistence type="predicted"/>
<dbReference type="Proteomes" id="UP000284416">
    <property type="component" value="Unassembled WGS sequence"/>
</dbReference>
<dbReference type="EMBL" id="QWEG01000013">
    <property type="protein sequence ID" value="RHW35725.1"/>
    <property type="molecule type" value="Genomic_DNA"/>
</dbReference>
<keyword evidence="2" id="KW-1185">Reference proteome</keyword>
<protein>
    <submittedName>
        <fullName evidence="1">Uncharacterized protein</fullName>
    </submittedName>
</protein>
<name>A0A417YPK2_9BACI</name>
<dbReference type="AlphaFoldDB" id="A0A417YPK2"/>
<evidence type="ECO:0000313" key="2">
    <source>
        <dbReference type="Proteomes" id="UP000284416"/>
    </source>
</evidence>
<reference evidence="1 2" key="1">
    <citation type="journal article" date="2017" name="Int. J. Syst. Evol. Microbiol.">
        <title>Bacillus notoginsengisoli sp. nov., a novel bacterium isolated from the rhizosphere of Panax notoginseng.</title>
        <authorList>
            <person name="Zhang M.Y."/>
            <person name="Cheng J."/>
            <person name="Cai Y."/>
            <person name="Zhang T.Y."/>
            <person name="Wu Y.Y."/>
            <person name="Manikprabhu D."/>
            <person name="Li W.J."/>
            <person name="Zhang Y.X."/>
        </authorList>
    </citation>
    <scope>NUCLEOTIDE SEQUENCE [LARGE SCALE GENOMIC DNA]</scope>
    <source>
        <strain evidence="1 2">JCM 30743</strain>
    </source>
</reference>
<accession>A0A417YPK2</accession>